<name>A0ABT7JQ09_9HYPH</name>
<dbReference type="RefSeq" id="WP_285867280.1">
    <property type="nucleotide sequence ID" value="NZ_JARFYM010000003.1"/>
</dbReference>
<gene>
    <name evidence="1" type="ORF">PY649_05910</name>
</gene>
<evidence type="ECO:0000313" key="2">
    <source>
        <dbReference type="Proteomes" id="UP001172645"/>
    </source>
</evidence>
<comment type="caution">
    <text evidence="1">The sequence shown here is derived from an EMBL/GenBank/DDBJ whole genome shotgun (WGS) entry which is preliminary data.</text>
</comment>
<organism evidence="1 2">
    <name type="scientific">Rhizobium mayense</name>
    <dbReference type="NCBI Taxonomy" id="1312184"/>
    <lineage>
        <taxon>Bacteria</taxon>
        <taxon>Pseudomonadati</taxon>
        <taxon>Pseudomonadota</taxon>
        <taxon>Alphaproteobacteria</taxon>
        <taxon>Hyphomicrobiales</taxon>
        <taxon>Rhizobiaceae</taxon>
        <taxon>Rhizobium/Agrobacterium group</taxon>
        <taxon>Rhizobium</taxon>
    </lineage>
</organism>
<sequence>MFKEHSRWHTVEEFEIALSSPGPWIAGIDFPFGQARRFVENIGWPRIWEDYVRLVGTLSKPEFRDTLEEYKRDRPYGDKEHRRETDVVARSISPQKLYGVPVALMFYEGAPRLLNAAVTIPGLRTGDPQRIVVEAYPGVLARQLIGKRAYKHDNPKFQSSEHYEARTEMMEMIVSGYLKSSHGVEVEAPMELADDPSGDDLDALMCAIQAAWAWNMRSENYGMPRDHDGLEGWIADPKACGTGVRPTISKILPARPTPKWDTPKETIAMRCAVKPNSSPHQDFSETQISEPPEIAKISSKRPFMERLGFLIGNYIRRFR</sequence>
<keyword evidence="2" id="KW-1185">Reference proteome</keyword>
<dbReference type="EMBL" id="JARFYM010000003">
    <property type="protein sequence ID" value="MDL2398429.1"/>
    <property type="molecule type" value="Genomic_DNA"/>
</dbReference>
<protein>
    <submittedName>
        <fullName evidence="1">DUF429 domain-containing protein</fullName>
    </submittedName>
</protein>
<evidence type="ECO:0000313" key="1">
    <source>
        <dbReference type="EMBL" id="MDL2398429.1"/>
    </source>
</evidence>
<accession>A0ABT7JQ09</accession>
<reference evidence="1" key="1">
    <citation type="submission" date="2023-06" db="EMBL/GenBank/DDBJ databases">
        <title>Phylogenetic Diversity of Rhizobium strains.</title>
        <authorList>
            <person name="Moura F.T."/>
            <person name="Helene L.C.F."/>
            <person name="Hungria M."/>
        </authorList>
    </citation>
    <scope>NUCLEOTIDE SEQUENCE</scope>
    <source>
        <strain evidence="1">CCGE526</strain>
    </source>
</reference>
<dbReference type="Proteomes" id="UP001172645">
    <property type="component" value="Unassembled WGS sequence"/>
</dbReference>
<proteinExistence type="predicted"/>